<organism evidence="1 2">
    <name type="scientific">Pseudomonas hunanensis</name>
    <dbReference type="NCBI Taxonomy" id="1247546"/>
    <lineage>
        <taxon>Bacteria</taxon>
        <taxon>Pseudomonadati</taxon>
        <taxon>Pseudomonadota</taxon>
        <taxon>Gammaproteobacteria</taxon>
        <taxon>Pseudomonadales</taxon>
        <taxon>Pseudomonadaceae</taxon>
        <taxon>Pseudomonas</taxon>
    </lineage>
</organism>
<sequence length="82" mass="9103">MTLPASVLGVLGWCWVCLRKPTQIQAPESVAWREYVLGVLGSRTHARMRSFSNAGIEGWINLYATPEKPNTPNILNTDAPLH</sequence>
<reference evidence="1" key="1">
    <citation type="submission" date="2023-07" db="EMBL/GenBank/DDBJ databases">
        <title>Sorghum-associated microbial communities from plants grown in Nebraska, USA.</title>
        <authorList>
            <person name="Schachtman D."/>
        </authorList>
    </citation>
    <scope>NUCLEOTIDE SEQUENCE</scope>
    <source>
        <strain evidence="1">BE56</strain>
    </source>
</reference>
<name>A0ACC6K521_9PSED</name>
<proteinExistence type="predicted"/>
<gene>
    <name evidence="1" type="ORF">J2W83_003108</name>
</gene>
<evidence type="ECO:0000313" key="2">
    <source>
        <dbReference type="Proteomes" id="UP001259587"/>
    </source>
</evidence>
<comment type="caution">
    <text evidence="1">The sequence shown here is derived from an EMBL/GenBank/DDBJ whole genome shotgun (WGS) entry which is preliminary data.</text>
</comment>
<dbReference type="EMBL" id="JAVDTH010000017">
    <property type="protein sequence ID" value="MDR6713500.1"/>
    <property type="molecule type" value="Genomic_DNA"/>
</dbReference>
<accession>A0ACC6K521</accession>
<keyword evidence="2" id="KW-1185">Reference proteome</keyword>
<protein>
    <submittedName>
        <fullName evidence="1">Uncharacterized protein</fullName>
    </submittedName>
</protein>
<evidence type="ECO:0000313" key="1">
    <source>
        <dbReference type="EMBL" id="MDR6713500.1"/>
    </source>
</evidence>
<dbReference type="Proteomes" id="UP001259587">
    <property type="component" value="Unassembled WGS sequence"/>
</dbReference>